<name>A0A9J6FYS4_HAELO</name>
<evidence type="ECO:0000313" key="1">
    <source>
        <dbReference type="EMBL" id="KAH9367632.1"/>
    </source>
</evidence>
<keyword evidence="2" id="KW-1185">Reference proteome</keyword>
<dbReference type="OrthoDB" id="410381at2759"/>
<organism evidence="1 2">
    <name type="scientific">Haemaphysalis longicornis</name>
    <name type="common">Bush tick</name>
    <dbReference type="NCBI Taxonomy" id="44386"/>
    <lineage>
        <taxon>Eukaryota</taxon>
        <taxon>Metazoa</taxon>
        <taxon>Ecdysozoa</taxon>
        <taxon>Arthropoda</taxon>
        <taxon>Chelicerata</taxon>
        <taxon>Arachnida</taxon>
        <taxon>Acari</taxon>
        <taxon>Parasitiformes</taxon>
        <taxon>Ixodida</taxon>
        <taxon>Ixodoidea</taxon>
        <taxon>Ixodidae</taxon>
        <taxon>Haemaphysalinae</taxon>
        <taxon>Haemaphysalis</taxon>
    </lineage>
</organism>
<dbReference type="AlphaFoldDB" id="A0A9J6FYS4"/>
<dbReference type="EMBL" id="JABSTR010000004">
    <property type="protein sequence ID" value="KAH9367632.1"/>
    <property type="molecule type" value="Genomic_DNA"/>
</dbReference>
<reference evidence="1 2" key="1">
    <citation type="journal article" date="2020" name="Cell">
        <title>Large-Scale Comparative Analyses of Tick Genomes Elucidate Their Genetic Diversity and Vector Capacities.</title>
        <authorList>
            <consortium name="Tick Genome and Microbiome Consortium (TIGMIC)"/>
            <person name="Jia N."/>
            <person name="Wang J."/>
            <person name="Shi W."/>
            <person name="Du L."/>
            <person name="Sun Y."/>
            <person name="Zhan W."/>
            <person name="Jiang J.F."/>
            <person name="Wang Q."/>
            <person name="Zhang B."/>
            <person name="Ji P."/>
            <person name="Bell-Sakyi L."/>
            <person name="Cui X.M."/>
            <person name="Yuan T.T."/>
            <person name="Jiang B.G."/>
            <person name="Yang W.F."/>
            <person name="Lam T.T."/>
            <person name="Chang Q.C."/>
            <person name="Ding S.J."/>
            <person name="Wang X.J."/>
            <person name="Zhu J.G."/>
            <person name="Ruan X.D."/>
            <person name="Zhao L."/>
            <person name="Wei J.T."/>
            <person name="Ye R.Z."/>
            <person name="Que T.C."/>
            <person name="Du C.H."/>
            <person name="Zhou Y.H."/>
            <person name="Cheng J.X."/>
            <person name="Dai P.F."/>
            <person name="Guo W.B."/>
            <person name="Han X.H."/>
            <person name="Huang E.J."/>
            <person name="Li L.F."/>
            <person name="Wei W."/>
            <person name="Gao Y.C."/>
            <person name="Liu J.Z."/>
            <person name="Shao H.Z."/>
            <person name="Wang X."/>
            <person name="Wang C.C."/>
            <person name="Yang T.C."/>
            <person name="Huo Q.B."/>
            <person name="Li W."/>
            <person name="Chen H.Y."/>
            <person name="Chen S.E."/>
            <person name="Zhou L.G."/>
            <person name="Ni X.B."/>
            <person name="Tian J.H."/>
            <person name="Sheng Y."/>
            <person name="Liu T."/>
            <person name="Pan Y.S."/>
            <person name="Xia L.Y."/>
            <person name="Li J."/>
            <person name="Zhao F."/>
            <person name="Cao W.C."/>
        </authorList>
    </citation>
    <scope>NUCLEOTIDE SEQUENCE [LARGE SCALE GENOMIC DNA]</scope>
    <source>
        <strain evidence="1">HaeL-2018</strain>
    </source>
</reference>
<protein>
    <recommendedName>
        <fullName evidence="3">Tick transposon</fullName>
    </recommendedName>
</protein>
<sequence length="195" mass="22095">MNRDLIIGASKIEIVASVKSLGIIFEEHLNWSKHTDLVSSRAARFAGILVRLLFTWPTTIKLLIYKSLFPSHLSYCFSVGGTLRLLTLQGLNECKKKTVRAISNVAHDAHTAPLFKSLGVREIHHRYNDTLLKRDHMGVKQNNNVIASLSTLTLNYFSSPTPHSEKWHIPFPRTNYGKQLLQYSLPSLLNRLSCD</sequence>
<accession>A0A9J6FYS4</accession>
<comment type="caution">
    <text evidence="1">The sequence shown here is derived from an EMBL/GenBank/DDBJ whole genome shotgun (WGS) entry which is preliminary data.</text>
</comment>
<dbReference type="Proteomes" id="UP000821853">
    <property type="component" value="Chromosome 2"/>
</dbReference>
<proteinExistence type="predicted"/>
<dbReference type="OMA" id="REIHHRY"/>
<gene>
    <name evidence="1" type="ORF">HPB48_013656</name>
</gene>
<evidence type="ECO:0008006" key="3">
    <source>
        <dbReference type="Google" id="ProtNLM"/>
    </source>
</evidence>
<dbReference type="VEuPathDB" id="VectorBase:HLOH_063842"/>
<evidence type="ECO:0000313" key="2">
    <source>
        <dbReference type="Proteomes" id="UP000821853"/>
    </source>
</evidence>